<name>R4T949_9PSEU</name>
<dbReference type="EMBL" id="CP003410">
    <property type="protein sequence ID" value="AGM07088.1"/>
    <property type="molecule type" value="Genomic_DNA"/>
</dbReference>
<dbReference type="Proteomes" id="UP000013968">
    <property type="component" value="Chromosome"/>
</dbReference>
<dbReference type="AlphaFoldDB" id="R4T949"/>
<feature type="coiled-coil region" evidence="1">
    <location>
        <begin position="86"/>
        <end position="113"/>
    </location>
</feature>
<proteinExistence type="predicted"/>
<reference evidence="2 3" key="1">
    <citation type="journal article" date="2013" name="BMC Genomics">
        <title>ContigScape: a Cytoscape plugin facilitating microbial genome gap closing.</title>
        <authorList>
            <person name="Tang B."/>
            <person name="Wang Q."/>
            <person name="Yang M."/>
            <person name="Xie F."/>
            <person name="Zhu Y."/>
            <person name="Zhuo Y."/>
            <person name="Wang S."/>
            <person name="Gao H."/>
            <person name="Ding X."/>
            <person name="Zhang L."/>
            <person name="Zhao G."/>
            <person name="Zheng H."/>
        </authorList>
    </citation>
    <scope>NUCLEOTIDE SEQUENCE [LARGE SCALE GENOMIC DNA]</scope>
    <source>
        <strain evidence="2 3">HCCB10007</strain>
    </source>
</reference>
<organism evidence="2 3">
    <name type="scientific">Amycolatopsis keratiniphila</name>
    <dbReference type="NCBI Taxonomy" id="129921"/>
    <lineage>
        <taxon>Bacteria</taxon>
        <taxon>Bacillati</taxon>
        <taxon>Actinomycetota</taxon>
        <taxon>Actinomycetes</taxon>
        <taxon>Pseudonocardiales</taxon>
        <taxon>Pseudonocardiaceae</taxon>
        <taxon>Amycolatopsis</taxon>
        <taxon>Amycolatopsis japonica group</taxon>
    </lineage>
</organism>
<dbReference type="KEGG" id="aoi:AORI_4504"/>
<evidence type="ECO:0000313" key="3">
    <source>
        <dbReference type="Proteomes" id="UP000013968"/>
    </source>
</evidence>
<evidence type="ECO:0000256" key="1">
    <source>
        <dbReference type="SAM" id="Coils"/>
    </source>
</evidence>
<dbReference type="HOGENOM" id="CLU_147922_1_0_11"/>
<protein>
    <submittedName>
        <fullName evidence="2">Uncharacterized protein</fullName>
    </submittedName>
</protein>
<sequence length="143" mass="16180">MSTSRTITSDGVSTTTSEALRSAMQRLFEGKPQRTDGRLTKENLWREAQVSRATMNRATGILADWEAHLAQHGTLTPGEARRDDEIGRLRARLAEKTRENTELRKQLQAAATAIAALHHDNTLLRQDLEQKGRIVSLDEHRRR</sequence>
<accession>R4T949</accession>
<gene>
    <name evidence="2" type="ORF">AORI_4504</name>
</gene>
<keyword evidence="1" id="KW-0175">Coiled coil</keyword>
<evidence type="ECO:0000313" key="2">
    <source>
        <dbReference type="EMBL" id="AGM07088.1"/>
    </source>
</evidence>
<dbReference type="RefSeq" id="WP_016334836.1">
    <property type="nucleotide sequence ID" value="NC_021252.1"/>
</dbReference>
<keyword evidence="3" id="KW-1185">Reference proteome</keyword>
<dbReference type="PATRIC" id="fig|1156913.3.peg.4583"/>